<dbReference type="EMBL" id="AYKW01000045">
    <property type="protein sequence ID" value="PIL26102.1"/>
    <property type="molecule type" value="Genomic_DNA"/>
</dbReference>
<keyword evidence="2" id="KW-0472">Membrane</keyword>
<dbReference type="OrthoDB" id="2757163at2759"/>
<feature type="transmembrane region" description="Helical" evidence="2">
    <location>
        <begin position="88"/>
        <end position="108"/>
    </location>
</feature>
<feature type="transmembrane region" description="Helical" evidence="2">
    <location>
        <begin position="268"/>
        <end position="293"/>
    </location>
</feature>
<keyword evidence="2" id="KW-0812">Transmembrane</keyword>
<comment type="caution">
    <text evidence="3">The sequence shown here is derived from an EMBL/GenBank/DDBJ whole genome shotgun (WGS) entry which is preliminary data.</text>
</comment>
<organism evidence="3 4">
    <name type="scientific">Ganoderma sinense ZZ0214-1</name>
    <dbReference type="NCBI Taxonomy" id="1077348"/>
    <lineage>
        <taxon>Eukaryota</taxon>
        <taxon>Fungi</taxon>
        <taxon>Dikarya</taxon>
        <taxon>Basidiomycota</taxon>
        <taxon>Agaricomycotina</taxon>
        <taxon>Agaricomycetes</taxon>
        <taxon>Polyporales</taxon>
        <taxon>Polyporaceae</taxon>
        <taxon>Ganoderma</taxon>
    </lineage>
</organism>
<dbReference type="Proteomes" id="UP000230002">
    <property type="component" value="Unassembled WGS sequence"/>
</dbReference>
<feature type="region of interest" description="Disordered" evidence="1">
    <location>
        <begin position="376"/>
        <end position="415"/>
    </location>
</feature>
<name>A0A2G8RX68_9APHY</name>
<keyword evidence="4" id="KW-1185">Reference proteome</keyword>
<feature type="transmembrane region" description="Helical" evidence="2">
    <location>
        <begin position="57"/>
        <end position="76"/>
    </location>
</feature>
<keyword evidence="2" id="KW-1133">Transmembrane helix</keyword>
<proteinExistence type="predicted"/>
<reference evidence="3 4" key="1">
    <citation type="journal article" date="2015" name="Sci. Rep.">
        <title>Chromosome-level genome map provides insights into diverse defense mechanisms in the medicinal fungus Ganoderma sinense.</title>
        <authorList>
            <person name="Zhu Y."/>
            <person name="Xu J."/>
            <person name="Sun C."/>
            <person name="Zhou S."/>
            <person name="Xu H."/>
            <person name="Nelson D.R."/>
            <person name="Qian J."/>
            <person name="Song J."/>
            <person name="Luo H."/>
            <person name="Xiang L."/>
            <person name="Li Y."/>
            <person name="Xu Z."/>
            <person name="Ji A."/>
            <person name="Wang L."/>
            <person name="Lu S."/>
            <person name="Hayward A."/>
            <person name="Sun W."/>
            <person name="Li X."/>
            <person name="Schwartz D.C."/>
            <person name="Wang Y."/>
            <person name="Chen S."/>
        </authorList>
    </citation>
    <scope>NUCLEOTIDE SEQUENCE [LARGE SCALE GENOMIC DNA]</scope>
    <source>
        <strain evidence="3 4">ZZ0214-1</strain>
    </source>
</reference>
<evidence type="ECO:0000313" key="4">
    <source>
        <dbReference type="Proteomes" id="UP000230002"/>
    </source>
</evidence>
<gene>
    <name evidence="3" type="ORF">GSI_11856</name>
</gene>
<feature type="transmembrane region" description="Helical" evidence="2">
    <location>
        <begin position="217"/>
        <end position="238"/>
    </location>
</feature>
<protein>
    <submittedName>
        <fullName evidence="3">Uncharacterized protein</fullName>
    </submittedName>
</protein>
<evidence type="ECO:0000256" key="2">
    <source>
        <dbReference type="SAM" id="Phobius"/>
    </source>
</evidence>
<evidence type="ECO:0000313" key="3">
    <source>
        <dbReference type="EMBL" id="PIL26102.1"/>
    </source>
</evidence>
<feature type="transmembrane region" description="Helical" evidence="2">
    <location>
        <begin position="149"/>
        <end position="170"/>
    </location>
</feature>
<sequence>MSVIGTALNTTINSAGRPPFSSYRGYIEPPISRIMNNDAVTILQNYTPGMYSVMADIVMTTFLFGCLTVLSIVSVCHLFRRGIKQPSTVFMLGSVFVLYASTATDFAVKTTYVVEYGRSLNAAVAALEFTSPSSTDAALSQFGRRARTISYVTGALYTINITLGDIIVWWRVYVLWQKRTVMALGLVLIVAAFVLGTLATILYRVDITVQPLLSYGGIYGGMSALLSFVSNSIATTLIGRKAWGHRKILRQSPAALNVRWKATPTMKVLTLLVESGTLYSILFSAALITNIMLRFKSSLTPSAAEYASLTMKFFTGCFIPLLAIYPTLIIFIVALNRSEIDGTLANATPSEISTNMLPSMLFRRSSTAINRIDHFPCPPDPVFDDPVSEESDRLKEERPRPLQKPSGAGEANDVV</sequence>
<feature type="compositionally biased region" description="Basic and acidic residues" evidence="1">
    <location>
        <begin position="390"/>
        <end position="400"/>
    </location>
</feature>
<feature type="transmembrane region" description="Helical" evidence="2">
    <location>
        <begin position="313"/>
        <end position="335"/>
    </location>
</feature>
<feature type="transmembrane region" description="Helical" evidence="2">
    <location>
        <begin position="182"/>
        <end position="205"/>
    </location>
</feature>
<dbReference type="AlphaFoldDB" id="A0A2G8RX68"/>
<accession>A0A2G8RX68</accession>
<evidence type="ECO:0000256" key="1">
    <source>
        <dbReference type="SAM" id="MobiDB-lite"/>
    </source>
</evidence>